<feature type="domain" description="Acetyl-CoA dehydrogenase-like C-terminal" evidence="15">
    <location>
        <begin position="472"/>
        <end position="610"/>
    </location>
</feature>
<dbReference type="InterPro" id="IPR009100">
    <property type="entry name" value="AcylCoA_DH/oxidase_NM_dom_sf"/>
</dbReference>
<evidence type="ECO:0000256" key="10">
    <source>
        <dbReference type="ARBA" id="ARBA00069043"/>
    </source>
</evidence>
<feature type="domain" description="Acyl-CoA oxidase/dehydrogenase middle" evidence="13">
    <location>
        <begin position="162"/>
        <end position="269"/>
    </location>
</feature>
<dbReference type="PANTHER" id="PTHR42803:SF1">
    <property type="entry name" value="BROAD-SPECIFICITY LINEAR ACYL-COA DEHYDROGENASE FADE5"/>
    <property type="match status" value="1"/>
</dbReference>
<sequence>MPNLLVDQRDVQFVLFEQFNIERLTSSERYREFNRDVCEMILSAAQKFAENELWPNRARADIEGVQLENGHAKAPACFHEIYRKFCEDGWASLCLEAEIGGQGSPYSLYCGATEHFLAANLAFMAYPGLTLGAAHLIHRHGAPWQKETFLERMVNGEWGGTMCLTEPQAGSDVGALRTRAYRRDDGAYSIVGNKIFISAGDHDLTENIVHLVLARLEGAPAGTRGISLFIVPKKRIEGDQLVSNDISTSAVEKKLGLHGSATCQLNFGDHNDCIGYLIGEENGGMRIMFDMMNEARLGVGLQGLAQASGAYRQALRYAQERLQGPSYKHFKQPDAPKVPIIEHPDVRRMILWMKSVTEGMRSLLYFAGFCEDLAQASDDQGEAQKHKDLIEILIPVCKSWASDMGFRVAETAIQVFGGYGYCREYPVEQFLRDVKITSIYEGTNGIQALDLIGRKLALKGGALFQAFIGFANEILARARGREELKDIVSRCEQARDSLIQVTTRFAMEASKGNFAAPILFATPYQELFGDAAVGLMLLWQAEVASRRLSEIYQEKGVGDEAAKDHVVKTSSNAAFYVGKIASARFFAHSILALSPGKAEAILTGDLTPLQVPQESLA</sequence>
<evidence type="ECO:0000256" key="9">
    <source>
        <dbReference type="ARBA" id="ARBA00066694"/>
    </source>
</evidence>
<dbReference type="Pfam" id="PF00441">
    <property type="entry name" value="Acyl-CoA_dh_1"/>
    <property type="match status" value="1"/>
</dbReference>
<evidence type="ECO:0000256" key="7">
    <source>
        <dbReference type="ARBA" id="ARBA00051388"/>
    </source>
</evidence>
<evidence type="ECO:0000313" key="16">
    <source>
        <dbReference type="EMBL" id="HGH60704.1"/>
    </source>
</evidence>
<dbReference type="Pfam" id="PF12806">
    <property type="entry name" value="Acyl-CoA_dh_C"/>
    <property type="match status" value="1"/>
</dbReference>
<evidence type="ECO:0000256" key="11">
    <source>
        <dbReference type="RuleBase" id="RU362125"/>
    </source>
</evidence>
<accession>A0A7C4ARI0</accession>
<evidence type="ECO:0000256" key="1">
    <source>
        <dbReference type="ARBA" id="ARBA00001974"/>
    </source>
</evidence>
<dbReference type="SUPFAM" id="SSF47203">
    <property type="entry name" value="Acyl-CoA dehydrogenase C-terminal domain-like"/>
    <property type="match status" value="1"/>
</dbReference>
<evidence type="ECO:0000256" key="6">
    <source>
        <dbReference type="ARBA" id="ARBA00023002"/>
    </source>
</evidence>
<reference evidence="16" key="1">
    <citation type="journal article" date="2020" name="mSystems">
        <title>Genome- and Community-Level Interaction Insights into Carbon Utilization and Element Cycling Functions of Hydrothermarchaeota in Hydrothermal Sediment.</title>
        <authorList>
            <person name="Zhou Z."/>
            <person name="Liu Y."/>
            <person name="Xu W."/>
            <person name="Pan J."/>
            <person name="Luo Z.H."/>
            <person name="Li M."/>
        </authorList>
    </citation>
    <scope>NUCLEOTIDE SEQUENCE [LARGE SCALE GENOMIC DNA]</scope>
    <source>
        <strain evidence="16">SpSt-769</strain>
    </source>
</reference>
<feature type="domain" description="Acyl-CoA dehydrogenase/oxidase N-terminal" evidence="14">
    <location>
        <begin position="39"/>
        <end position="157"/>
    </location>
</feature>
<dbReference type="AlphaFoldDB" id="A0A7C4ARI0"/>
<comment type="caution">
    <text evidence="16">The sequence shown here is derived from an EMBL/GenBank/DDBJ whole genome shotgun (WGS) entry which is preliminary data.</text>
</comment>
<dbReference type="InterPro" id="IPR013786">
    <property type="entry name" value="AcylCoA_DH/ox_N"/>
</dbReference>
<dbReference type="InterPro" id="IPR036250">
    <property type="entry name" value="AcylCo_DH-like_C"/>
</dbReference>
<comment type="subunit">
    <text evidence="3">Homotetramer.</text>
</comment>
<dbReference type="PANTHER" id="PTHR42803">
    <property type="entry name" value="ACYL-COA DEHYDROGENASE"/>
    <property type="match status" value="1"/>
</dbReference>
<dbReference type="InterPro" id="IPR006091">
    <property type="entry name" value="Acyl-CoA_Oxase/DH_mid-dom"/>
</dbReference>
<gene>
    <name evidence="16" type="ORF">ENV54_05330</name>
</gene>
<evidence type="ECO:0000256" key="2">
    <source>
        <dbReference type="ARBA" id="ARBA00009347"/>
    </source>
</evidence>
<dbReference type="Gene3D" id="2.40.110.10">
    <property type="entry name" value="Butyryl-CoA Dehydrogenase, subunit A, domain 2"/>
    <property type="match status" value="1"/>
</dbReference>
<dbReference type="InterPro" id="IPR009075">
    <property type="entry name" value="AcylCo_DH/oxidase_C"/>
</dbReference>
<dbReference type="GO" id="GO:0050660">
    <property type="term" value="F:flavin adenine dinucleotide binding"/>
    <property type="evidence" value="ECO:0007669"/>
    <property type="project" value="InterPro"/>
</dbReference>
<dbReference type="InterPro" id="IPR046373">
    <property type="entry name" value="Acyl-CoA_Oxase/DH_mid-dom_sf"/>
</dbReference>
<evidence type="ECO:0000259" key="14">
    <source>
        <dbReference type="Pfam" id="PF02771"/>
    </source>
</evidence>
<dbReference type="SUPFAM" id="SSF56645">
    <property type="entry name" value="Acyl-CoA dehydrogenase NM domain-like"/>
    <property type="match status" value="1"/>
</dbReference>
<dbReference type="Gene3D" id="1.20.140.10">
    <property type="entry name" value="Butyryl-CoA Dehydrogenase, subunit A, domain 3"/>
    <property type="match status" value="1"/>
</dbReference>
<comment type="similarity">
    <text evidence="2 11">Belongs to the acyl-CoA dehydrogenase family.</text>
</comment>
<dbReference type="InterPro" id="IPR037069">
    <property type="entry name" value="AcylCoA_DH/ox_N_sf"/>
</dbReference>
<name>A0A7C4ARI0_9BACT</name>
<keyword evidence="5 11" id="KW-0274">FAD</keyword>
<dbReference type="PROSITE" id="PS00072">
    <property type="entry name" value="ACYL_COA_DH_1"/>
    <property type="match status" value="1"/>
</dbReference>
<evidence type="ECO:0000256" key="4">
    <source>
        <dbReference type="ARBA" id="ARBA00022630"/>
    </source>
</evidence>
<evidence type="ECO:0000256" key="8">
    <source>
        <dbReference type="ARBA" id="ARBA00058683"/>
    </source>
</evidence>
<dbReference type="InterPro" id="IPR006089">
    <property type="entry name" value="Acyl-CoA_DH_CS"/>
</dbReference>
<organism evidence="16">
    <name type="scientific">Desulfomonile tiedjei</name>
    <dbReference type="NCBI Taxonomy" id="2358"/>
    <lineage>
        <taxon>Bacteria</taxon>
        <taxon>Pseudomonadati</taxon>
        <taxon>Thermodesulfobacteriota</taxon>
        <taxon>Desulfomonilia</taxon>
        <taxon>Desulfomonilales</taxon>
        <taxon>Desulfomonilaceae</taxon>
        <taxon>Desulfomonile</taxon>
    </lineage>
</organism>
<keyword evidence="6 11" id="KW-0560">Oxidoreductase</keyword>
<keyword evidence="4 11" id="KW-0285">Flavoprotein</keyword>
<feature type="domain" description="Acyl-CoA dehydrogenase/oxidase C-terminal" evidence="12">
    <location>
        <begin position="282"/>
        <end position="454"/>
    </location>
</feature>
<evidence type="ECO:0000259" key="12">
    <source>
        <dbReference type="Pfam" id="PF00441"/>
    </source>
</evidence>
<proteinExistence type="inferred from homology"/>
<evidence type="ECO:0000259" key="13">
    <source>
        <dbReference type="Pfam" id="PF02770"/>
    </source>
</evidence>
<evidence type="ECO:0000259" key="15">
    <source>
        <dbReference type="Pfam" id="PF12806"/>
    </source>
</evidence>
<dbReference type="EMBL" id="DTGT01000164">
    <property type="protein sequence ID" value="HGH60704.1"/>
    <property type="molecule type" value="Genomic_DNA"/>
</dbReference>
<comment type="function">
    <text evidence="8">Involved in the assimilation of dimethylsulphoniopropionate (DMSP), an important compound in the fixation of carbon in marine phytoplankton, by mediating the conversion of 3-(methylthio)propanoyl-CoA (MMPA-CoA) to 3-(methylthio)acryloyl-CoA (MTA-CoA).</text>
</comment>
<dbReference type="InterPro" id="IPR052166">
    <property type="entry name" value="Diverse_Acyl-CoA_DH"/>
</dbReference>
<dbReference type="Gene3D" id="1.10.540.10">
    <property type="entry name" value="Acyl-CoA dehydrogenase/oxidase, N-terminal domain"/>
    <property type="match status" value="1"/>
</dbReference>
<dbReference type="Pfam" id="PF02771">
    <property type="entry name" value="Acyl-CoA_dh_N"/>
    <property type="match status" value="1"/>
</dbReference>
<evidence type="ECO:0000256" key="5">
    <source>
        <dbReference type="ARBA" id="ARBA00022827"/>
    </source>
</evidence>
<dbReference type="EC" id="1.3.99.41" evidence="9"/>
<comment type="cofactor">
    <cofactor evidence="1 11">
        <name>FAD</name>
        <dbReference type="ChEBI" id="CHEBI:57692"/>
    </cofactor>
</comment>
<comment type="catalytic activity">
    <reaction evidence="7">
        <text>3-(methylsulfanyl)propanoyl-CoA + oxidized [electron-transfer flavoprotein] + H(+) = 3-(methylsulfanyl)acryloyl-CoA + reduced [electron-transfer flavoprotein]</text>
        <dbReference type="Rhea" id="RHEA:52612"/>
        <dbReference type="Rhea" id="RHEA-COMP:10685"/>
        <dbReference type="Rhea" id="RHEA-COMP:10686"/>
        <dbReference type="ChEBI" id="CHEBI:15378"/>
        <dbReference type="ChEBI" id="CHEBI:57692"/>
        <dbReference type="ChEBI" id="CHEBI:58307"/>
        <dbReference type="ChEBI" id="CHEBI:82815"/>
        <dbReference type="ChEBI" id="CHEBI:84994"/>
        <dbReference type="EC" id="1.3.99.41"/>
    </reaction>
    <physiologicalReaction direction="left-to-right" evidence="7">
        <dbReference type="Rhea" id="RHEA:52613"/>
    </physiologicalReaction>
</comment>
<dbReference type="GO" id="GO:0003995">
    <property type="term" value="F:acyl-CoA dehydrogenase activity"/>
    <property type="evidence" value="ECO:0007669"/>
    <property type="project" value="InterPro"/>
</dbReference>
<dbReference type="InterPro" id="IPR025878">
    <property type="entry name" value="Acyl-CoA_dh-like_C_dom"/>
</dbReference>
<protein>
    <recommendedName>
        <fullName evidence="10">3-methylmercaptopropionyl-CoA dehydrogenase</fullName>
        <ecNumber evidence="9">1.3.99.41</ecNumber>
    </recommendedName>
</protein>
<dbReference type="FunFam" id="2.40.110.10:FF:000031">
    <property type="entry name" value="Acyl-CoA dehydrogenase, putative"/>
    <property type="match status" value="1"/>
</dbReference>
<dbReference type="Pfam" id="PF02770">
    <property type="entry name" value="Acyl-CoA_dh_M"/>
    <property type="match status" value="1"/>
</dbReference>
<evidence type="ECO:0000256" key="3">
    <source>
        <dbReference type="ARBA" id="ARBA00011881"/>
    </source>
</evidence>